<dbReference type="RefSeq" id="WP_007297624.1">
    <property type="nucleotide sequence ID" value="NZ_AJJH01000064.1"/>
</dbReference>
<feature type="transmembrane region" description="Helical" evidence="12">
    <location>
        <begin position="21"/>
        <end position="43"/>
    </location>
</feature>
<feature type="transmembrane region" description="Helical" evidence="12">
    <location>
        <begin position="114"/>
        <end position="133"/>
    </location>
</feature>
<protein>
    <recommendedName>
        <fullName evidence="11">Putative proline/betaine transporter</fullName>
    </recommendedName>
</protein>
<keyword evidence="5" id="KW-0997">Cell inner membrane</keyword>
<feature type="transmembrane region" description="Helical" evidence="12">
    <location>
        <begin position="412"/>
        <end position="432"/>
    </location>
</feature>
<evidence type="ECO:0000256" key="4">
    <source>
        <dbReference type="ARBA" id="ARBA00022475"/>
    </source>
</evidence>
<dbReference type="NCBIfam" id="TIGR00883">
    <property type="entry name" value="2A0106"/>
    <property type="match status" value="1"/>
</dbReference>
<dbReference type="GO" id="GO:0005886">
    <property type="term" value="C:plasma membrane"/>
    <property type="evidence" value="ECO:0007669"/>
    <property type="project" value="UniProtKB-SubCell"/>
</dbReference>
<organism evidence="14 15">
    <name type="scientific">Rhodococcus opacus RKJ300 = JCM 13270</name>
    <dbReference type="NCBI Taxonomy" id="1165867"/>
    <lineage>
        <taxon>Bacteria</taxon>
        <taxon>Bacillati</taxon>
        <taxon>Actinomycetota</taxon>
        <taxon>Actinomycetes</taxon>
        <taxon>Mycobacteriales</taxon>
        <taxon>Nocardiaceae</taxon>
        <taxon>Rhodococcus</taxon>
    </lineage>
</organism>
<name>I0WSQ4_RHOOP</name>
<feature type="transmembrane region" description="Helical" evidence="12">
    <location>
        <begin position="385"/>
        <end position="406"/>
    </location>
</feature>
<dbReference type="InterPro" id="IPR020846">
    <property type="entry name" value="MFS_dom"/>
</dbReference>
<evidence type="ECO:0000256" key="11">
    <source>
        <dbReference type="ARBA" id="ARBA00039918"/>
    </source>
</evidence>
<evidence type="ECO:0000256" key="6">
    <source>
        <dbReference type="ARBA" id="ARBA00022692"/>
    </source>
</evidence>
<feature type="domain" description="Major facilitator superfamily (MFS) profile" evidence="13">
    <location>
        <begin position="17"/>
        <end position="439"/>
    </location>
</feature>
<dbReference type="Gene3D" id="1.20.1250.20">
    <property type="entry name" value="MFS general substrate transporter like domains"/>
    <property type="match status" value="2"/>
</dbReference>
<dbReference type="InterPro" id="IPR011701">
    <property type="entry name" value="MFS"/>
</dbReference>
<keyword evidence="3" id="KW-0813">Transport</keyword>
<feature type="transmembrane region" description="Helical" evidence="12">
    <location>
        <begin position="289"/>
        <end position="311"/>
    </location>
</feature>
<dbReference type="SUPFAM" id="SSF103473">
    <property type="entry name" value="MFS general substrate transporter"/>
    <property type="match status" value="1"/>
</dbReference>
<evidence type="ECO:0000256" key="7">
    <source>
        <dbReference type="ARBA" id="ARBA00022847"/>
    </source>
</evidence>
<dbReference type="FunFam" id="1.20.1250.20:FF:000001">
    <property type="entry name" value="Dicarboxylate MFS transporter"/>
    <property type="match status" value="1"/>
</dbReference>
<reference evidence="14 15" key="1">
    <citation type="journal article" date="2012" name="J. Bacteriol.">
        <title>Draft genome sequence of the nitrophenol-degrading actinomycete Rhodococcus imtechensis RKJ300.</title>
        <authorList>
            <person name="Vikram S."/>
            <person name="Kumar S."/>
            <person name="Subramanian S."/>
            <person name="Raghava G.P."/>
        </authorList>
    </citation>
    <scope>NUCLEOTIDE SEQUENCE [LARGE SCALE GENOMIC DNA]</scope>
    <source>
        <strain evidence="14 15">RKJ300</strain>
    </source>
</reference>
<dbReference type="Proteomes" id="UP000006447">
    <property type="component" value="Unassembled WGS sequence"/>
</dbReference>
<keyword evidence="6 12" id="KW-0812">Transmembrane</keyword>
<evidence type="ECO:0000256" key="3">
    <source>
        <dbReference type="ARBA" id="ARBA00022448"/>
    </source>
</evidence>
<accession>I0WSQ4</accession>
<comment type="similarity">
    <text evidence="2">Belongs to the major facilitator superfamily. Metabolite:H+ Symporter (MHS) family (TC 2.A.1.6) family.</text>
</comment>
<evidence type="ECO:0000313" key="14">
    <source>
        <dbReference type="EMBL" id="EID79420.1"/>
    </source>
</evidence>
<dbReference type="InterPro" id="IPR004736">
    <property type="entry name" value="MHS_symport"/>
</dbReference>
<dbReference type="EMBL" id="AJJH01000064">
    <property type="protein sequence ID" value="EID79420.1"/>
    <property type="molecule type" value="Genomic_DNA"/>
</dbReference>
<sequence length="455" mass="48887">MSDHAFTPAAEKQARRAALSSFVGAVIDWYDFLLYGLVAALVFNSEFFPNVSPAIGTLAAFATFGVGFLFRPLGGVVFGHYGDRIGRKRMLILTVLIMGTSTALIGLLPAFESIGWWAPVLLVTLRAIQGFAVGGEWGGAALMAVESAPPKKKAFYSSGVQVGYSVGLILATGFVMLMSNLTTDDAFSQWGWRVPFVASVVLVGIGLWIRAGVQESPEFVEKVEKVEKIEEEQTAQDKKRIPLVEALRNHPKAFLQIIGLRFAELFSMYIVTTFALSYSTQELGMERNFMLNVGLLVGAVGIGTIPLFAWLSDKHGRRRVYILGALIGAVCAFPFFIFLENGSMIGTVILAVLLVNISHDMVVSVQQPLFTEMFGAEYRYSGAGVGYQVASAIGGGFTPFIAAALVTASGGSWHLVAVYLAGGCIVSALIAWRLQPDASADASDAATRAELENSH</sequence>
<feature type="transmembrane region" description="Helical" evidence="12">
    <location>
        <begin position="55"/>
        <end position="78"/>
    </location>
</feature>
<feature type="transmembrane region" description="Helical" evidence="12">
    <location>
        <begin position="345"/>
        <end position="365"/>
    </location>
</feature>
<dbReference type="Pfam" id="PF07690">
    <property type="entry name" value="MFS_1"/>
    <property type="match status" value="1"/>
</dbReference>
<evidence type="ECO:0000256" key="1">
    <source>
        <dbReference type="ARBA" id="ARBA00004429"/>
    </source>
</evidence>
<proteinExistence type="inferred from homology"/>
<keyword evidence="4" id="KW-1003">Cell membrane</keyword>
<evidence type="ECO:0000256" key="2">
    <source>
        <dbReference type="ARBA" id="ARBA00008240"/>
    </source>
</evidence>
<dbReference type="GO" id="GO:0015293">
    <property type="term" value="F:symporter activity"/>
    <property type="evidence" value="ECO:0007669"/>
    <property type="project" value="UniProtKB-KW"/>
</dbReference>
<comment type="subcellular location">
    <subcellularLocation>
        <location evidence="1">Cell inner membrane</location>
        <topology evidence="1">Multi-pass membrane protein</topology>
    </subcellularLocation>
</comment>
<feature type="transmembrane region" description="Helical" evidence="12">
    <location>
        <begin position="320"/>
        <end position="339"/>
    </location>
</feature>
<comment type="function">
    <text evidence="10">May be a proton symporter involved in the uptake of osmolytes such as proline and glycine betaine.</text>
</comment>
<dbReference type="CDD" id="cd17369">
    <property type="entry name" value="MFS_ShiA_like"/>
    <property type="match status" value="1"/>
</dbReference>
<feature type="transmembrane region" description="Helical" evidence="12">
    <location>
        <begin position="190"/>
        <end position="209"/>
    </location>
</feature>
<evidence type="ECO:0000256" key="5">
    <source>
        <dbReference type="ARBA" id="ARBA00022519"/>
    </source>
</evidence>
<dbReference type="PANTHER" id="PTHR43045:SF1">
    <property type="entry name" value="SHIKIMATE TRANSPORTER"/>
    <property type="match status" value="1"/>
</dbReference>
<dbReference type="InterPro" id="IPR036259">
    <property type="entry name" value="MFS_trans_sf"/>
</dbReference>
<dbReference type="AlphaFoldDB" id="I0WSQ4"/>
<evidence type="ECO:0000256" key="9">
    <source>
        <dbReference type="ARBA" id="ARBA00023136"/>
    </source>
</evidence>
<dbReference type="PROSITE" id="PS50850">
    <property type="entry name" value="MFS"/>
    <property type="match status" value="1"/>
</dbReference>
<gene>
    <name evidence="14" type="ORF">W59_13456</name>
</gene>
<keyword evidence="7" id="KW-0769">Symport</keyword>
<evidence type="ECO:0000259" key="13">
    <source>
        <dbReference type="PROSITE" id="PS50850"/>
    </source>
</evidence>
<dbReference type="NCBIfam" id="NF007414">
    <property type="entry name" value="PRK09952.1"/>
    <property type="match status" value="1"/>
</dbReference>
<evidence type="ECO:0000256" key="12">
    <source>
        <dbReference type="SAM" id="Phobius"/>
    </source>
</evidence>
<evidence type="ECO:0000313" key="15">
    <source>
        <dbReference type="Proteomes" id="UP000006447"/>
    </source>
</evidence>
<keyword evidence="9 12" id="KW-0472">Membrane</keyword>
<dbReference type="PATRIC" id="fig|1165867.3.peg.2736"/>
<evidence type="ECO:0000256" key="8">
    <source>
        <dbReference type="ARBA" id="ARBA00022989"/>
    </source>
</evidence>
<dbReference type="PANTHER" id="PTHR43045">
    <property type="entry name" value="SHIKIMATE TRANSPORTER"/>
    <property type="match status" value="1"/>
</dbReference>
<feature type="transmembrane region" description="Helical" evidence="12">
    <location>
        <begin position="90"/>
        <end position="108"/>
    </location>
</feature>
<evidence type="ECO:0000256" key="10">
    <source>
        <dbReference type="ARBA" id="ARBA00037295"/>
    </source>
</evidence>
<comment type="caution">
    <text evidence="14">The sequence shown here is derived from an EMBL/GenBank/DDBJ whole genome shotgun (WGS) entry which is preliminary data.</text>
</comment>
<keyword evidence="8 12" id="KW-1133">Transmembrane helix</keyword>
<feature type="transmembrane region" description="Helical" evidence="12">
    <location>
        <begin position="258"/>
        <end position="277"/>
    </location>
</feature>
<feature type="transmembrane region" description="Helical" evidence="12">
    <location>
        <begin position="154"/>
        <end position="178"/>
    </location>
</feature>